<organism evidence="2 3">
    <name type="scientific">Marasmius tenuissimus</name>
    <dbReference type="NCBI Taxonomy" id="585030"/>
    <lineage>
        <taxon>Eukaryota</taxon>
        <taxon>Fungi</taxon>
        <taxon>Dikarya</taxon>
        <taxon>Basidiomycota</taxon>
        <taxon>Agaricomycotina</taxon>
        <taxon>Agaricomycetes</taxon>
        <taxon>Agaricomycetidae</taxon>
        <taxon>Agaricales</taxon>
        <taxon>Marasmiineae</taxon>
        <taxon>Marasmiaceae</taxon>
        <taxon>Marasmius</taxon>
    </lineage>
</organism>
<feature type="compositionally biased region" description="Basic and acidic residues" evidence="1">
    <location>
        <begin position="36"/>
        <end position="47"/>
    </location>
</feature>
<comment type="caution">
    <text evidence="2">The sequence shown here is derived from an EMBL/GenBank/DDBJ whole genome shotgun (WGS) entry which is preliminary data.</text>
</comment>
<accession>A0ABR2Z902</accession>
<evidence type="ECO:0000313" key="3">
    <source>
        <dbReference type="Proteomes" id="UP001437256"/>
    </source>
</evidence>
<keyword evidence="3" id="KW-1185">Reference proteome</keyword>
<evidence type="ECO:0000313" key="2">
    <source>
        <dbReference type="EMBL" id="KAL0058155.1"/>
    </source>
</evidence>
<dbReference type="EMBL" id="JBBXMP010000357">
    <property type="protein sequence ID" value="KAL0058155.1"/>
    <property type="molecule type" value="Genomic_DNA"/>
</dbReference>
<feature type="region of interest" description="Disordered" evidence="1">
    <location>
        <begin position="299"/>
        <end position="318"/>
    </location>
</feature>
<gene>
    <name evidence="2" type="ORF">AAF712_015179</name>
</gene>
<sequence length="318" mass="36037">MPTRPQFYLDSHTTPPPSAIADLDALLTQDIMSWRELSDEQEQKQEPEPEEEQGEERTEEGKRRTFLRRQVQLPNYWARHGFGNSNGPSNVRWDVSMKDSKLEDANVKSMLTTRTNKTHTGTSSAKLSSAALARQRLDEEQAAYVVDFKARLLKDLETDTKMREKQRLKELKRQEQEGRDGVRKRLGSLFCRRTAKENSGILERGVERTENVQLERLPGPFGFVAPSTKPSAPSTSAITPTPPPRRSSGGTVAPVSSSGSRRAQPAEVLERKRRLRRSRSFAGFRPDFSIEDMKAVGMETANSEGPGRDVQRRQAYYF</sequence>
<reference evidence="2 3" key="1">
    <citation type="submission" date="2024-05" db="EMBL/GenBank/DDBJ databases">
        <title>A draft genome resource for the thread blight pathogen Marasmius tenuissimus strain MS-2.</title>
        <authorList>
            <person name="Yulfo-Soto G.E."/>
            <person name="Baruah I.K."/>
            <person name="Amoako-Attah I."/>
            <person name="Bukari Y."/>
            <person name="Meinhardt L.W."/>
            <person name="Bailey B.A."/>
            <person name="Cohen S.P."/>
        </authorList>
    </citation>
    <scope>NUCLEOTIDE SEQUENCE [LARGE SCALE GENOMIC DNA]</scope>
    <source>
        <strain evidence="2 3">MS-2</strain>
    </source>
</reference>
<name>A0ABR2Z902_9AGAR</name>
<feature type="compositionally biased region" description="Low complexity" evidence="1">
    <location>
        <begin position="225"/>
        <end position="239"/>
    </location>
</feature>
<protein>
    <submittedName>
        <fullName evidence="2">Uncharacterized protein</fullName>
    </submittedName>
</protein>
<dbReference type="Proteomes" id="UP001437256">
    <property type="component" value="Unassembled WGS sequence"/>
</dbReference>
<feature type="region of interest" description="Disordered" evidence="1">
    <location>
        <begin position="221"/>
        <end position="276"/>
    </location>
</feature>
<evidence type="ECO:0000256" key="1">
    <source>
        <dbReference type="SAM" id="MobiDB-lite"/>
    </source>
</evidence>
<proteinExistence type="predicted"/>
<feature type="region of interest" description="Disordered" evidence="1">
    <location>
        <begin position="31"/>
        <end position="66"/>
    </location>
</feature>